<sequence length="260" mass="28191">MQVPRPTADVQEKVRYSPGSSMPSCNSNSAGVCSEHPCATAELLHGRGVGNPYVEQRSPAASQGRSPHVVSPPGTGDVTGIVPSMPAAGEEDWWSVLRALDEPGRLGSAVGLEFPSNFDRAATQNRFDQLVKGLSEVFGCPLAGGHGPQEDAARFGVIQIPAEVTHTRDQRSGAGLPLAVMLSNFGALTTCLPYRIRPAPDDSQTPPVHQEDYRRIELVSADLQLRLVPECILDAPYEGPNQWVFGPNRATWFRRFFDYL</sequence>
<protein>
    <submittedName>
        <fullName evidence="2">Uncharacterized protein</fullName>
    </submittedName>
</protein>
<proteinExistence type="predicted"/>
<organism evidence="2 3">
    <name type="scientific">Actinoplanes utahensis</name>
    <dbReference type="NCBI Taxonomy" id="1869"/>
    <lineage>
        <taxon>Bacteria</taxon>
        <taxon>Bacillati</taxon>
        <taxon>Actinomycetota</taxon>
        <taxon>Actinomycetes</taxon>
        <taxon>Micromonosporales</taxon>
        <taxon>Micromonosporaceae</taxon>
        <taxon>Actinoplanes</taxon>
    </lineage>
</organism>
<keyword evidence="3" id="KW-1185">Reference proteome</keyword>
<dbReference type="Proteomes" id="UP000054537">
    <property type="component" value="Unassembled WGS sequence"/>
</dbReference>
<dbReference type="EMBL" id="JRTT01000008">
    <property type="protein sequence ID" value="KHD77877.1"/>
    <property type="molecule type" value="Genomic_DNA"/>
</dbReference>
<dbReference type="AlphaFoldDB" id="A0A0A6XCU6"/>
<reference evidence="2 3" key="1">
    <citation type="submission" date="2014-10" db="EMBL/GenBank/DDBJ databases">
        <title>Draft genome sequence of Actinoplanes utahensis NRRL 12052.</title>
        <authorList>
            <person name="Velasco-Bucheli B."/>
            <person name="del Cerro C."/>
            <person name="Hormigo D."/>
            <person name="Garcia J.L."/>
            <person name="Acebal C."/>
            <person name="Arroyo M."/>
            <person name="de la Mata I."/>
        </authorList>
    </citation>
    <scope>NUCLEOTIDE SEQUENCE [LARGE SCALE GENOMIC DNA]</scope>
    <source>
        <strain evidence="2 3">NRRL 12052</strain>
    </source>
</reference>
<evidence type="ECO:0000313" key="3">
    <source>
        <dbReference type="Proteomes" id="UP000054537"/>
    </source>
</evidence>
<gene>
    <name evidence="2" type="ORF">MB27_08855</name>
</gene>
<evidence type="ECO:0000256" key="1">
    <source>
        <dbReference type="SAM" id="MobiDB-lite"/>
    </source>
</evidence>
<accession>A0A0A6XCU6</accession>
<feature type="region of interest" description="Disordered" evidence="1">
    <location>
        <begin position="49"/>
        <end position="75"/>
    </location>
</feature>
<comment type="caution">
    <text evidence="2">The sequence shown here is derived from an EMBL/GenBank/DDBJ whole genome shotgun (WGS) entry which is preliminary data.</text>
</comment>
<feature type="region of interest" description="Disordered" evidence="1">
    <location>
        <begin position="1"/>
        <end position="28"/>
    </location>
</feature>
<evidence type="ECO:0000313" key="2">
    <source>
        <dbReference type="EMBL" id="KHD77877.1"/>
    </source>
</evidence>
<name>A0A0A6XCU6_ACTUT</name>
<feature type="compositionally biased region" description="Polar residues" evidence="1">
    <location>
        <begin position="18"/>
        <end position="28"/>
    </location>
</feature>